<evidence type="ECO:0000313" key="4">
    <source>
        <dbReference type="Proteomes" id="UP000273828"/>
    </source>
</evidence>
<dbReference type="PANTHER" id="PTHR34512">
    <property type="entry name" value="CELL SURFACE PROTEIN"/>
    <property type="match status" value="1"/>
</dbReference>
<accession>A0A3N6M7Q8</accession>
<organism evidence="3 4">
    <name type="scientific">Natrarchaeobius halalkaliphilus</name>
    <dbReference type="NCBI Taxonomy" id="1679091"/>
    <lineage>
        <taxon>Archaea</taxon>
        <taxon>Methanobacteriati</taxon>
        <taxon>Methanobacteriota</taxon>
        <taxon>Stenosarchaea group</taxon>
        <taxon>Halobacteria</taxon>
        <taxon>Halobacteriales</taxon>
        <taxon>Natrialbaceae</taxon>
        <taxon>Natrarchaeobius</taxon>
    </lineage>
</organism>
<dbReference type="AlphaFoldDB" id="A0A3N6M7Q8"/>
<sequence>MGFFSSAHRRRTRTGVNGPNTGSDRSRVEPERPGTELEEISRRGLLAGVGAVGSLSLVGSSARVGRTIPGCERAAADAGPEHVPRPVDDDVTMFRRGLRRYGYYPDVTVPDEVRVDWSTPVNRIGHTAAKSTPRPTSDGETILVAADTGVIRALTPEGNERWRLETGASRSLGFHGTPAIVGDVAYVGGYDGVLYAIDVESGELIWRTGIREFDGAIAIGSSPAYIDGRLYLLAEYSDPASGALWEIDAETGTPTWSDDRIWGMPHPSPAIDCDAGRLVTGSNDGVVYCWEFPSLEFAWSFQAGGEGGPDGESMAGGRFNLGAEIKGTTPVYDGAAFVGSWDGRFYRLDLADGSEEWSFETGQVIMSNPAIDPDEGVVYVGGDDRHVHALDAETGDELWSTNVRGHVIGSLTATADAVLVGSYDTHLYALEKETGSRRWRVENRGHVTSGPIPRGGRIYYAERGVFSNFWDDSEETVFEEPGHAYCLVADD</sequence>
<name>A0A3N6M7Q8_9EURY</name>
<proteinExistence type="predicted"/>
<dbReference type="InterPro" id="IPR011047">
    <property type="entry name" value="Quinoprotein_ADH-like_sf"/>
</dbReference>
<reference evidence="3 4" key="1">
    <citation type="submission" date="2018-10" db="EMBL/GenBank/DDBJ databases">
        <title>Natrarchaeobius chitinivorans gen. nov., sp. nov., and Natrarchaeobius haloalkaliphilus sp. nov., alkaliphilic, chitin-utilizing haloarchaea from hypersaline alkaline lakes.</title>
        <authorList>
            <person name="Sorokin D.Y."/>
            <person name="Elcheninov A.G."/>
            <person name="Kostrikina N.A."/>
            <person name="Bale N.J."/>
            <person name="Sinninghe Damste J.S."/>
            <person name="Khijniak T.V."/>
            <person name="Kublanov I.V."/>
            <person name="Toshchakov S.V."/>
        </authorList>
    </citation>
    <scope>NUCLEOTIDE SEQUENCE [LARGE SCALE GENOMIC DNA]</scope>
    <source>
        <strain evidence="3 4">AArcht-Sl</strain>
    </source>
</reference>
<feature type="domain" description="Pyrrolo-quinoline quinone repeat" evidence="2">
    <location>
        <begin position="148"/>
        <end position="261"/>
    </location>
</feature>
<evidence type="ECO:0000256" key="1">
    <source>
        <dbReference type="SAM" id="MobiDB-lite"/>
    </source>
</evidence>
<dbReference type="Gene3D" id="2.130.10.10">
    <property type="entry name" value="YVTN repeat-like/Quinoprotein amine dehydrogenase"/>
    <property type="match status" value="3"/>
</dbReference>
<dbReference type="EMBL" id="REFY01000002">
    <property type="protein sequence ID" value="RQG91371.1"/>
    <property type="molecule type" value="Genomic_DNA"/>
</dbReference>
<dbReference type="InterPro" id="IPR002372">
    <property type="entry name" value="PQQ_rpt_dom"/>
</dbReference>
<feature type="compositionally biased region" description="Basic and acidic residues" evidence="1">
    <location>
        <begin position="24"/>
        <end position="38"/>
    </location>
</feature>
<feature type="compositionally biased region" description="Polar residues" evidence="1">
    <location>
        <begin position="14"/>
        <end position="23"/>
    </location>
</feature>
<dbReference type="SMART" id="SM00564">
    <property type="entry name" value="PQQ"/>
    <property type="match status" value="5"/>
</dbReference>
<feature type="domain" description="Pyrrolo-quinoline quinone repeat" evidence="2">
    <location>
        <begin position="346"/>
        <end position="445"/>
    </location>
</feature>
<evidence type="ECO:0000313" key="3">
    <source>
        <dbReference type="EMBL" id="RQG91371.1"/>
    </source>
</evidence>
<keyword evidence="4" id="KW-1185">Reference proteome</keyword>
<dbReference type="InterPro" id="IPR015943">
    <property type="entry name" value="WD40/YVTN_repeat-like_dom_sf"/>
</dbReference>
<gene>
    <name evidence="3" type="ORF">EA462_05185</name>
</gene>
<dbReference type="InterPro" id="IPR018391">
    <property type="entry name" value="PQQ_b-propeller_rpt"/>
</dbReference>
<comment type="caution">
    <text evidence="3">The sequence shown here is derived from an EMBL/GenBank/DDBJ whole genome shotgun (WGS) entry which is preliminary data.</text>
</comment>
<protein>
    <submittedName>
        <fullName evidence="3">Cell shape-determining protein</fullName>
    </submittedName>
</protein>
<dbReference type="OrthoDB" id="145878at2157"/>
<dbReference type="Proteomes" id="UP000273828">
    <property type="component" value="Unassembled WGS sequence"/>
</dbReference>
<evidence type="ECO:0000259" key="2">
    <source>
        <dbReference type="Pfam" id="PF13360"/>
    </source>
</evidence>
<feature type="region of interest" description="Disordered" evidence="1">
    <location>
        <begin position="1"/>
        <end position="38"/>
    </location>
</feature>
<dbReference type="Pfam" id="PF13360">
    <property type="entry name" value="PQQ_2"/>
    <property type="match status" value="2"/>
</dbReference>
<dbReference type="PANTHER" id="PTHR34512:SF30">
    <property type="entry name" value="OUTER MEMBRANE PROTEIN ASSEMBLY FACTOR BAMB"/>
    <property type="match status" value="1"/>
</dbReference>
<dbReference type="SUPFAM" id="SSF50998">
    <property type="entry name" value="Quinoprotein alcohol dehydrogenase-like"/>
    <property type="match status" value="2"/>
</dbReference>